<keyword evidence="10" id="KW-0067">ATP-binding</keyword>
<evidence type="ECO:0000256" key="6">
    <source>
        <dbReference type="ARBA" id="ARBA00022490"/>
    </source>
</evidence>
<dbReference type="EC" id="6.1.1.10" evidence="4"/>
<dbReference type="InterPro" id="IPR012340">
    <property type="entry name" value="NA-bd_OB-fold"/>
</dbReference>
<comment type="caution">
    <text evidence="17">The sequence shown here is derived from an EMBL/GenBank/DDBJ whole genome shotgun (WGS) entry which is preliminary data.</text>
</comment>
<dbReference type="EMBL" id="JAGVWE010000002">
    <property type="protein sequence ID" value="MBS3062576.1"/>
    <property type="molecule type" value="Genomic_DNA"/>
</dbReference>
<name>A0A7J4JEC3_9ARCH</name>
<evidence type="ECO:0000313" key="19">
    <source>
        <dbReference type="Proteomes" id="UP000564964"/>
    </source>
</evidence>
<evidence type="ECO:0000313" key="18">
    <source>
        <dbReference type="EMBL" id="MBS3062576.1"/>
    </source>
</evidence>
<evidence type="ECO:0000256" key="15">
    <source>
        <dbReference type="ARBA" id="ARBA00047364"/>
    </source>
</evidence>
<dbReference type="EMBL" id="DUGH01000035">
    <property type="protein sequence ID" value="HIH16058.1"/>
    <property type="molecule type" value="Genomic_DNA"/>
</dbReference>
<keyword evidence="8 17" id="KW-0436">Ligase</keyword>
<dbReference type="NCBIfam" id="TIGR00399">
    <property type="entry name" value="metG_C_term"/>
    <property type="match status" value="1"/>
</dbReference>
<dbReference type="AlphaFoldDB" id="A0A7J4JEC3"/>
<reference evidence="18" key="3">
    <citation type="submission" date="2021-05" db="EMBL/GenBank/DDBJ databases">
        <title>Protein family content uncovers lineage relationships and bacterial pathway maintenance mechanisms in DPANN archaea.</title>
        <authorList>
            <person name="Castelle C.J."/>
            <person name="Meheust R."/>
            <person name="Jaffe A.L."/>
            <person name="Seitz K."/>
            <person name="Gong X."/>
            <person name="Baker B.J."/>
            <person name="Banfield J.F."/>
        </authorList>
    </citation>
    <scope>NUCLEOTIDE SEQUENCE</scope>
    <source>
        <strain evidence="18">RIFCSPLOWO2_01_FULL_58_19</strain>
    </source>
</reference>
<comment type="catalytic activity">
    <reaction evidence="15">
        <text>tRNA(Met) + L-methionine + ATP = L-methionyl-tRNA(Met) + AMP + diphosphate</text>
        <dbReference type="Rhea" id="RHEA:13481"/>
        <dbReference type="Rhea" id="RHEA-COMP:9667"/>
        <dbReference type="Rhea" id="RHEA-COMP:9698"/>
        <dbReference type="ChEBI" id="CHEBI:30616"/>
        <dbReference type="ChEBI" id="CHEBI:33019"/>
        <dbReference type="ChEBI" id="CHEBI:57844"/>
        <dbReference type="ChEBI" id="CHEBI:78442"/>
        <dbReference type="ChEBI" id="CHEBI:78530"/>
        <dbReference type="ChEBI" id="CHEBI:456215"/>
        <dbReference type="EC" id="6.1.1.10"/>
    </reaction>
</comment>
<feature type="domain" description="TRNA-binding" evidence="16">
    <location>
        <begin position="8"/>
        <end position="111"/>
    </location>
</feature>
<dbReference type="PROSITE" id="PS50886">
    <property type="entry name" value="TRBD"/>
    <property type="match status" value="1"/>
</dbReference>
<evidence type="ECO:0000256" key="7">
    <source>
        <dbReference type="ARBA" id="ARBA00022555"/>
    </source>
</evidence>
<gene>
    <name evidence="17" type="primary">metG</name>
    <name evidence="17" type="ORF">HA252_01490</name>
    <name evidence="18" type="ORF">J4203_01780</name>
</gene>
<evidence type="ECO:0000256" key="9">
    <source>
        <dbReference type="ARBA" id="ARBA00022741"/>
    </source>
</evidence>
<evidence type="ECO:0000256" key="4">
    <source>
        <dbReference type="ARBA" id="ARBA00012838"/>
    </source>
</evidence>
<evidence type="ECO:0000256" key="1">
    <source>
        <dbReference type="ARBA" id="ARBA00003314"/>
    </source>
</evidence>
<comment type="function">
    <text evidence="1">Is required not only for elongation of protein synthesis but also for the initiation of all mRNA translation through initiator tRNA(fMet) aminoacylation.</text>
</comment>
<dbReference type="GO" id="GO:0000049">
    <property type="term" value="F:tRNA binding"/>
    <property type="evidence" value="ECO:0007669"/>
    <property type="project" value="UniProtKB-KW"/>
</dbReference>
<keyword evidence="7" id="KW-0820">tRNA-binding</keyword>
<evidence type="ECO:0000256" key="5">
    <source>
        <dbReference type="ARBA" id="ARBA00018753"/>
    </source>
</evidence>
<evidence type="ECO:0000256" key="10">
    <source>
        <dbReference type="ARBA" id="ARBA00022840"/>
    </source>
</evidence>
<dbReference type="Proteomes" id="UP000678237">
    <property type="component" value="Unassembled WGS sequence"/>
</dbReference>
<organism evidence="17 19">
    <name type="scientific">Candidatus Iainarchaeum sp</name>
    <dbReference type="NCBI Taxonomy" id="3101447"/>
    <lineage>
        <taxon>Archaea</taxon>
        <taxon>Candidatus Iainarchaeota</taxon>
        <taxon>Candidatus Iainarchaeia</taxon>
        <taxon>Candidatus Iainarchaeales</taxon>
        <taxon>Candidatus Iainarchaeaceae</taxon>
        <taxon>Candidatus Iainarchaeum</taxon>
    </lineage>
</organism>
<dbReference type="InterPro" id="IPR002547">
    <property type="entry name" value="tRNA-bd_dom"/>
</dbReference>
<dbReference type="FunFam" id="2.40.50.140:FF:000042">
    <property type="entry name" value="Methionine--tRNA ligase"/>
    <property type="match status" value="1"/>
</dbReference>
<dbReference type="SUPFAM" id="SSF50249">
    <property type="entry name" value="Nucleic acid-binding proteins"/>
    <property type="match status" value="1"/>
</dbReference>
<keyword evidence="13" id="KW-0030">Aminoacyl-tRNA synthetase</keyword>
<dbReference type="GO" id="GO:0005524">
    <property type="term" value="F:ATP binding"/>
    <property type="evidence" value="ECO:0007669"/>
    <property type="project" value="UniProtKB-KW"/>
</dbReference>
<comment type="subunit">
    <text evidence="3">Homodimer.</text>
</comment>
<comment type="subcellular location">
    <subcellularLocation>
        <location evidence="2">Cytoplasm</location>
    </subcellularLocation>
</comment>
<evidence type="ECO:0000313" key="17">
    <source>
        <dbReference type="EMBL" id="HIH16058.1"/>
    </source>
</evidence>
<evidence type="ECO:0000256" key="8">
    <source>
        <dbReference type="ARBA" id="ARBA00022598"/>
    </source>
</evidence>
<dbReference type="GO" id="GO:0005737">
    <property type="term" value="C:cytoplasm"/>
    <property type="evidence" value="ECO:0007669"/>
    <property type="project" value="UniProtKB-SubCell"/>
</dbReference>
<dbReference type="Proteomes" id="UP000564964">
    <property type="component" value="Unassembled WGS sequence"/>
</dbReference>
<keyword evidence="11" id="KW-0694">RNA-binding</keyword>
<dbReference type="CDD" id="cd02800">
    <property type="entry name" value="tRNA_bind_EcMetRS_like"/>
    <property type="match status" value="1"/>
</dbReference>
<keyword evidence="6" id="KW-0963">Cytoplasm</keyword>
<evidence type="ECO:0000256" key="14">
    <source>
        <dbReference type="ARBA" id="ARBA00030904"/>
    </source>
</evidence>
<keyword evidence="12" id="KW-0648">Protein biosynthesis</keyword>
<dbReference type="InterPro" id="IPR051270">
    <property type="entry name" value="Tyrosine-tRNA_ligase_regulator"/>
</dbReference>
<keyword evidence="9" id="KW-0547">Nucleotide-binding</keyword>
<evidence type="ECO:0000256" key="3">
    <source>
        <dbReference type="ARBA" id="ARBA00011738"/>
    </source>
</evidence>
<evidence type="ECO:0000256" key="2">
    <source>
        <dbReference type="ARBA" id="ARBA00004496"/>
    </source>
</evidence>
<dbReference type="PANTHER" id="PTHR11586:SF37">
    <property type="entry name" value="TRNA-BINDING DOMAIN-CONTAINING PROTEIN"/>
    <property type="match status" value="1"/>
</dbReference>
<evidence type="ECO:0000256" key="13">
    <source>
        <dbReference type="ARBA" id="ARBA00023146"/>
    </source>
</evidence>
<protein>
    <recommendedName>
        <fullName evidence="5">Methionine--tRNA ligase</fullName>
        <ecNumber evidence="4">6.1.1.10</ecNumber>
    </recommendedName>
    <alternativeName>
        <fullName evidence="14">Methionyl-tRNA synthetase</fullName>
    </alternativeName>
</protein>
<evidence type="ECO:0000259" key="16">
    <source>
        <dbReference type="PROSITE" id="PS50886"/>
    </source>
</evidence>
<dbReference type="Pfam" id="PF01588">
    <property type="entry name" value="tRNA_bind"/>
    <property type="match status" value="1"/>
</dbReference>
<dbReference type="Gene3D" id="2.40.50.140">
    <property type="entry name" value="Nucleic acid-binding proteins"/>
    <property type="match status" value="1"/>
</dbReference>
<sequence length="111" mass="12408">MDTIEYADFKKLQMRVGKVLEVERVPNTDKLYKLQVDVGFEKPLQIVSSLVPYYSAEELMGKRIIVLVNLKPTKFAGQESNGMLLCAESADASQCTLLTTEKEMEAGTEVC</sequence>
<dbReference type="GO" id="GO:0006431">
    <property type="term" value="P:methionyl-tRNA aminoacylation"/>
    <property type="evidence" value="ECO:0007669"/>
    <property type="project" value="InterPro"/>
</dbReference>
<dbReference type="PANTHER" id="PTHR11586">
    <property type="entry name" value="TRNA-AMINOACYLATION COFACTOR ARC1 FAMILY MEMBER"/>
    <property type="match status" value="1"/>
</dbReference>
<evidence type="ECO:0000256" key="11">
    <source>
        <dbReference type="ARBA" id="ARBA00022884"/>
    </source>
</evidence>
<reference evidence="18" key="2">
    <citation type="submission" date="2021-03" db="EMBL/GenBank/DDBJ databases">
        <authorList>
            <person name="Jaffe A."/>
        </authorList>
    </citation>
    <scope>NUCLEOTIDE SEQUENCE</scope>
    <source>
        <strain evidence="18">RIFCSPLOWO2_01_FULL_58_19</strain>
    </source>
</reference>
<dbReference type="GO" id="GO:0004825">
    <property type="term" value="F:methionine-tRNA ligase activity"/>
    <property type="evidence" value="ECO:0007669"/>
    <property type="project" value="UniProtKB-EC"/>
</dbReference>
<reference evidence="17" key="1">
    <citation type="journal article" date="2020" name="bioRxiv">
        <title>A rank-normalized archaeal taxonomy based on genome phylogeny resolves widespread incomplete and uneven classifications.</title>
        <authorList>
            <person name="Rinke C."/>
            <person name="Chuvochina M."/>
            <person name="Mussig A.J."/>
            <person name="Chaumeil P.-A."/>
            <person name="Waite D.W."/>
            <person name="Whitman W.B."/>
            <person name="Parks D.H."/>
            <person name="Hugenholtz P."/>
        </authorList>
    </citation>
    <scope>NUCLEOTIDE SEQUENCE</scope>
    <source>
        <strain evidence="17">UBA10219</strain>
    </source>
</reference>
<dbReference type="InterPro" id="IPR004495">
    <property type="entry name" value="Met-tRNA-synth_bsu_C"/>
</dbReference>
<proteinExistence type="predicted"/>
<evidence type="ECO:0000256" key="12">
    <source>
        <dbReference type="ARBA" id="ARBA00022917"/>
    </source>
</evidence>
<accession>A0A7J4JEC3</accession>